<keyword evidence="2" id="KW-0418">Kinase</keyword>
<dbReference type="InterPro" id="IPR011611">
    <property type="entry name" value="PfkB_dom"/>
</dbReference>
<dbReference type="Gene3D" id="3.40.1190.20">
    <property type="match status" value="1"/>
</dbReference>
<gene>
    <name evidence="2" type="ORF">J5A65_11905</name>
</gene>
<dbReference type="SUPFAM" id="SSF53613">
    <property type="entry name" value="Ribokinase-like"/>
    <property type="match status" value="1"/>
</dbReference>
<evidence type="ECO:0000259" key="1">
    <source>
        <dbReference type="Pfam" id="PF00294"/>
    </source>
</evidence>
<dbReference type="Proteomes" id="UP000678513">
    <property type="component" value="Chromosome"/>
</dbReference>
<protein>
    <submittedName>
        <fullName evidence="2">Sugar kinase</fullName>
    </submittedName>
</protein>
<dbReference type="PANTHER" id="PTHR42774">
    <property type="entry name" value="PHOSPHOTRANSFERASE SYSTEM TRANSPORT PROTEIN"/>
    <property type="match status" value="1"/>
</dbReference>
<dbReference type="InterPro" id="IPR029056">
    <property type="entry name" value="Ribokinase-like"/>
</dbReference>
<dbReference type="InterPro" id="IPR052562">
    <property type="entry name" value="Ketohexokinase-related"/>
</dbReference>
<name>A0ABX7Y381_9ACTN</name>
<proteinExistence type="predicted"/>
<dbReference type="RefSeq" id="WP_212322237.1">
    <property type="nucleotide sequence ID" value="NZ_AP024463.1"/>
</dbReference>
<evidence type="ECO:0000313" key="3">
    <source>
        <dbReference type="Proteomes" id="UP000678513"/>
    </source>
</evidence>
<accession>A0ABX7Y381</accession>
<keyword evidence="3" id="KW-1185">Reference proteome</keyword>
<sequence length="382" mass="41385">MTQPTHSDEFCERCWSFDPLAASRSEDDPALDVITSGTIFFDIIFAGLPRIPVPGEELWSTGLGSCPGGIANLATALARLGLRTGLVAGFGDDTYADWIWETLLEQEHINLASSPRYENFHTSLTVAVTVEGDRAMVTHGHDLPESLSSYILAAPASRTAVVDLGGETYWWDELKSRGTALFADIGFDISGRWDPAVLHPLRHCQAFTPNAVEAMAYTRTDSPNQAVRKLADRVPLAVVTDGIGGAYAIDQNTGEEAWCPAVTVEVTDATGAGDVFASGLVLGCLAGWPLEQRLKFASLTASLAVQQFGGSLAAPGWGDISDWWRHLRRRVTAGDLKAAHISREYGFLDDLIPRHQVHSVRRAEATFATHSDLRTKTPRSPA</sequence>
<organism evidence="2 3">
    <name type="scientific">Arachnia rubra</name>
    <dbReference type="NCBI Taxonomy" id="1547448"/>
    <lineage>
        <taxon>Bacteria</taxon>
        <taxon>Bacillati</taxon>
        <taxon>Actinomycetota</taxon>
        <taxon>Actinomycetes</taxon>
        <taxon>Propionibacteriales</taxon>
        <taxon>Propionibacteriaceae</taxon>
        <taxon>Arachnia</taxon>
    </lineage>
</organism>
<keyword evidence="2" id="KW-0808">Transferase</keyword>
<evidence type="ECO:0000313" key="2">
    <source>
        <dbReference type="EMBL" id="QUC07625.1"/>
    </source>
</evidence>
<dbReference type="PANTHER" id="PTHR42774:SF3">
    <property type="entry name" value="KETOHEXOKINASE"/>
    <property type="match status" value="1"/>
</dbReference>
<dbReference type="Pfam" id="PF00294">
    <property type="entry name" value="PfkB"/>
    <property type="match status" value="1"/>
</dbReference>
<feature type="domain" description="Carbohydrate kinase PfkB" evidence="1">
    <location>
        <begin position="67"/>
        <end position="312"/>
    </location>
</feature>
<dbReference type="EMBL" id="CP072384">
    <property type="protein sequence ID" value="QUC07625.1"/>
    <property type="molecule type" value="Genomic_DNA"/>
</dbReference>
<dbReference type="GO" id="GO:0016301">
    <property type="term" value="F:kinase activity"/>
    <property type="evidence" value="ECO:0007669"/>
    <property type="project" value="UniProtKB-KW"/>
</dbReference>
<reference evidence="2 3" key="1">
    <citation type="submission" date="2021-03" db="EMBL/GenBank/DDBJ databases">
        <title>Human Oral Microbial Genomes.</title>
        <authorList>
            <person name="Johnston C.D."/>
            <person name="Chen T."/>
            <person name="Dewhirst F.E."/>
        </authorList>
    </citation>
    <scope>NUCLEOTIDE SEQUENCE [LARGE SCALE GENOMIC DNA]</scope>
    <source>
        <strain evidence="2 3">DSMZ 100122</strain>
    </source>
</reference>